<evidence type="ECO:0000256" key="1">
    <source>
        <dbReference type="ARBA" id="ARBA00004167"/>
    </source>
</evidence>
<dbReference type="Proteomes" id="UP001221898">
    <property type="component" value="Unassembled WGS sequence"/>
</dbReference>
<dbReference type="Pfam" id="PF13695">
    <property type="entry name" value="Zn_ribbon_3CxxC"/>
    <property type="match status" value="1"/>
</dbReference>
<organism evidence="9 10">
    <name type="scientific">Aldrovandia affinis</name>
    <dbReference type="NCBI Taxonomy" id="143900"/>
    <lineage>
        <taxon>Eukaryota</taxon>
        <taxon>Metazoa</taxon>
        <taxon>Chordata</taxon>
        <taxon>Craniata</taxon>
        <taxon>Vertebrata</taxon>
        <taxon>Euteleostomi</taxon>
        <taxon>Actinopterygii</taxon>
        <taxon>Neopterygii</taxon>
        <taxon>Teleostei</taxon>
        <taxon>Notacanthiformes</taxon>
        <taxon>Halosauridae</taxon>
        <taxon>Aldrovandia</taxon>
    </lineage>
</organism>
<dbReference type="AlphaFoldDB" id="A0AAD7RLJ3"/>
<dbReference type="GO" id="GO:0016020">
    <property type="term" value="C:membrane"/>
    <property type="evidence" value="ECO:0007669"/>
    <property type="project" value="UniProtKB-SubCell"/>
</dbReference>
<evidence type="ECO:0000259" key="8">
    <source>
        <dbReference type="SMART" id="SM01328"/>
    </source>
</evidence>
<evidence type="ECO:0000313" key="9">
    <source>
        <dbReference type="EMBL" id="KAJ8386290.1"/>
    </source>
</evidence>
<protein>
    <recommendedName>
        <fullName evidence="8">3CxxC-type domain-containing protein</fullName>
    </recommendedName>
</protein>
<reference evidence="9" key="1">
    <citation type="journal article" date="2023" name="Science">
        <title>Genome structures resolve the early diversification of teleost fishes.</title>
        <authorList>
            <person name="Parey E."/>
            <person name="Louis A."/>
            <person name="Montfort J."/>
            <person name="Bouchez O."/>
            <person name="Roques C."/>
            <person name="Iampietro C."/>
            <person name="Lluch J."/>
            <person name="Castinel A."/>
            <person name="Donnadieu C."/>
            <person name="Desvignes T."/>
            <person name="Floi Bucao C."/>
            <person name="Jouanno E."/>
            <person name="Wen M."/>
            <person name="Mejri S."/>
            <person name="Dirks R."/>
            <person name="Jansen H."/>
            <person name="Henkel C."/>
            <person name="Chen W.J."/>
            <person name="Zahm M."/>
            <person name="Cabau C."/>
            <person name="Klopp C."/>
            <person name="Thompson A.W."/>
            <person name="Robinson-Rechavi M."/>
            <person name="Braasch I."/>
            <person name="Lecointre G."/>
            <person name="Bobe J."/>
            <person name="Postlethwait J.H."/>
            <person name="Berthelot C."/>
            <person name="Roest Crollius H."/>
            <person name="Guiguen Y."/>
        </authorList>
    </citation>
    <scope>NUCLEOTIDE SEQUENCE</scope>
    <source>
        <strain evidence="9">NC1722</strain>
    </source>
</reference>
<keyword evidence="2" id="KW-0812">Transmembrane</keyword>
<proteinExistence type="predicted"/>
<keyword evidence="3" id="KW-0479">Metal-binding</keyword>
<dbReference type="GO" id="GO:0006612">
    <property type="term" value="P:protein targeting to membrane"/>
    <property type="evidence" value="ECO:0007669"/>
    <property type="project" value="TreeGrafter"/>
</dbReference>
<dbReference type="GO" id="GO:0031849">
    <property type="term" value="F:olfactory receptor binding"/>
    <property type="evidence" value="ECO:0007669"/>
    <property type="project" value="TreeGrafter"/>
</dbReference>
<evidence type="ECO:0000256" key="4">
    <source>
        <dbReference type="ARBA" id="ARBA00022771"/>
    </source>
</evidence>
<keyword evidence="5" id="KW-0862">Zinc</keyword>
<dbReference type="InterPro" id="IPR027377">
    <property type="entry name" value="ZAR1/RTP1-5-like_Znf-3CxxC"/>
</dbReference>
<keyword evidence="7" id="KW-0472">Membrane</keyword>
<dbReference type="GO" id="GO:0008270">
    <property type="term" value="F:zinc ion binding"/>
    <property type="evidence" value="ECO:0007669"/>
    <property type="project" value="UniProtKB-KW"/>
</dbReference>
<sequence length="173" mass="19566">MDTDSNRSMWSMTFNKMLEEELEYSDIWTFRFNNSLSEERRQGDKIYRTAAKGHFKCGTCSKSWSSARVMILFHYRLQAKIARGTVDMRPFGQACLRCKGGFKWAEFSPETVETVLLRLISKIKKNCYGLAEEDAGYCGDEKAGGKPHESSLCEACSQGICSEANSSYENSVA</sequence>
<dbReference type="InterPro" id="IPR026096">
    <property type="entry name" value="R-trans_p"/>
</dbReference>
<dbReference type="PANTHER" id="PTHR14402">
    <property type="entry name" value="RECEPTOR TRANSPORTING PROTEIN"/>
    <property type="match status" value="1"/>
</dbReference>
<accession>A0AAD7RLJ3</accession>
<keyword evidence="6" id="KW-1133">Transmembrane helix</keyword>
<evidence type="ECO:0000256" key="3">
    <source>
        <dbReference type="ARBA" id="ARBA00022723"/>
    </source>
</evidence>
<evidence type="ECO:0000256" key="6">
    <source>
        <dbReference type="ARBA" id="ARBA00022989"/>
    </source>
</evidence>
<dbReference type="EMBL" id="JAINUG010000231">
    <property type="protein sequence ID" value="KAJ8386290.1"/>
    <property type="molecule type" value="Genomic_DNA"/>
</dbReference>
<evidence type="ECO:0000313" key="10">
    <source>
        <dbReference type="Proteomes" id="UP001221898"/>
    </source>
</evidence>
<evidence type="ECO:0000256" key="2">
    <source>
        <dbReference type="ARBA" id="ARBA00022692"/>
    </source>
</evidence>
<keyword evidence="10" id="KW-1185">Reference proteome</keyword>
<dbReference type="GO" id="GO:0051205">
    <property type="term" value="P:protein insertion into membrane"/>
    <property type="evidence" value="ECO:0007669"/>
    <property type="project" value="TreeGrafter"/>
</dbReference>
<evidence type="ECO:0000256" key="5">
    <source>
        <dbReference type="ARBA" id="ARBA00022833"/>
    </source>
</evidence>
<comment type="caution">
    <text evidence="9">The sequence shown here is derived from an EMBL/GenBank/DDBJ whole genome shotgun (WGS) entry which is preliminary data.</text>
</comment>
<evidence type="ECO:0000256" key="7">
    <source>
        <dbReference type="ARBA" id="ARBA00023136"/>
    </source>
</evidence>
<name>A0AAD7RLJ3_9TELE</name>
<dbReference type="PANTHER" id="PTHR14402:SF20">
    <property type="entry name" value="RECEPTOR-TRANSPORTING PROTEIN 2"/>
    <property type="match status" value="1"/>
</dbReference>
<comment type="subcellular location">
    <subcellularLocation>
        <location evidence="1">Membrane</location>
        <topology evidence="1">Single-pass membrane protein</topology>
    </subcellularLocation>
</comment>
<gene>
    <name evidence="9" type="ORF">AAFF_G00174860</name>
</gene>
<keyword evidence="4" id="KW-0863">Zinc-finger</keyword>
<dbReference type="SMART" id="SM01328">
    <property type="entry name" value="zf-3CxxC"/>
    <property type="match status" value="1"/>
</dbReference>
<feature type="domain" description="3CxxC-type" evidence="8">
    <location>
        <begin position="50"/>
        <end position="159"/>
    </location>
</feature>